<comment type="caution">
    <text evidence="3">The sequence shown here is derived from an EMBL/GenBank/DDBJ whole genome shotgun (WGS) entry which is preliminary data.</text>
</comment>
<sequence>MIKNKNILITGGNSGIGLFASINLLKTKNSLYVVIKSELRKNEFLKTIEKYFDKNYLSKYLNIIENCDLSNLENVKKIKDYFISKKIFLDVVVLNAGLQYTGSFYPKVSKQGVELTFAVNHLAHFYLVNILKDLVRDKEESRIIITSSDVHDPNSSGGNIGKKAGLNNLVDFRKKVTGQFLNFNADESYKNSKLCNILFAKELSKKLKLSSSKISVITWAPGLVIPNDDSGFFRYSKRFNLFGYLIFSKVARNILGISESIENAGRILSEIVFDSNFNNIGYVHLSNKVISFKKHKLVESKISDEANNSELASKLWILSEEICRSFGFVTFNI</sequence>
<dbReference type="InterPro" id="IPR036291">
    <property type="entry name" value="NAD(P)-bd_dom_sf"/>
</dbReference>
<dbReference type="InterPro" id="IPR002347">
    <property type="entry name" value="SDR_fam"/>
</dbReference>
<dbReference type="PANTHER" id="PTHR24320:SF152">
    <property type="entry name" value="SHORT-CHAIN DEHYDROGENASE_REDUCTASE FAMILY PROTEIN"/>
    <property type="match status" value="1"/>
</dbReference>
<evidence type="ECO:0000256" key="2">
    <source>
        <dbReference type="ARBA" id="ARBA00023002"/>
    </source>
</evidence>
<dbReference type="PANTHER" id="PTHR24320">
    <property type="entry name" value="RETINOL DEHYDROGENASE"/>
    <property type="match status" value="1"/>
</dbReference>
<accession>A0A0A1ZLD8</accession>
<dbReference type="GO" id="GO:0016630">
    <property type="term" value="F:protochlorophyllide reductase activity"/>
    <property type="evidence" value="ECO:0007669"/>
    <property type="project" value="UniProtKB-EC"/>
</dbReference>
<evidence type="ECO:0000256" key="1">
    <source>
        <dbReference type="ARBA" id="ARBA00006484"/>
    </source>
</evidence>
<dbReference type="AlphaFoldDB" id="A0A0A1ZLD8"/>
<evidence type="ECO:0000313" key="4">
    <source>
        <dbReference type="Proteomes" id="UP000030598"/>
    </source>
</evidence>
<proteinExistence type="inferred from homology"/>
<dbReference type="Pfam" id="PF00106">
    <property type="entry name" value="adh_short"/>
    <property type="match status" value="1"/>
</dbReference>
<dbReference type="RefSeq" id="WP_032523761.1">
    <property type="nucleotide sequence ID" value="NZ_CP138934.1"/>
</dbReference>
<evidence type="ECO:0000313" key="3">
    <source>
        <dbReference type="EMBL" id="KGF89018.1"/>
    </source>
</evidence>
<dbReference type="Proteomes" id="UP000030598">
    <property type="component" value="Unassembled WGS sequence"/>
</dbReference>
<dbReference type="OrthoDB" id="9809821at2"/>
<protein>
    <submittedName>
        <fullName evidence="3">Light-dependent protochlorophyllide reductase</fullName>
        <ecNumber evidence="3">1.3.1.33</ecNumber>
    </submittedName>
</protein>
<name>A0A0A1ZLD8_PROMR</name>
<dbReference type="EMBL" id="JNAH01000002">
    <property type="protein sequence ID" value="KGF89018.1"/>
    <property type="molecule type" value="Genomic_DNA"/>
</dbReference>
<gene>
    <name evidence="3" type="ORF">EU91_0131</name>
</gene>
<dbReference type="eggNOG" id="COG1028">
    <property type="taxonomic scope" value="Bacteria"/>
</dbReference>
<dbReference type="UniPathway" id="UPA00668"/>
<dbReference type="STRING" id="59925.EU91_0131"/>
<organism evidence="3 4">
    <name type="scientific">Prochlorococcus marinus str. GP2</name>
    <dbReference type="NCBI Taxonomy" id="59925"/>
    <lineage>
        <taxon>Bacteria</taxon>
        <taxon>Bacillati</taxon>
        <taxon>Cyanobacteriota</taxon>
        <taxon>Cyanophyceae</taxon>
        <taxon>Synechococcales</taxon>
        <taxon>Prochlorococcaceae</taxon>
        <taxon>Prochlorococcus</taxon>
    </lineage>
</organism>
<dbReference type="EC" id="1.3.1.33" evidence="3"/>
<dbReference type="Gene3D" id="3.40.50.720">
    <property type="entry name" value="NAD(P)-binding Rossmann-like Domain"/>
    <property type="match status" value="1"/>
</dbReference>
<keyword evidence="2 3" id="KW-0560">Oxidoreductase</keyword>
<comment type="similarity">
    <text evidence="1">Belongs to the short-chain dehydrogenases/reductases (SDR) family.</text>
</comment>
<reference evidence="4" key="1">
    <citation type="journal article" date="2014" name="Sci. Data">
        <title>Genomes of diverse isolates of the marine cyanobacterium Prochlorococcus.</title>
        <authorList>
            <person name="Biller S."/>
            <person name="Berube P."/>
            <person name="Thompson J."/>
            <person name="Kelly L."/>
            <person name="Roggensack S."/>
            <person name="Awad L."/>
            <person name="Roache-Johnson K."/>
            <person name="Ding H."/>
            <person name="Giovannoni S.J."/>
            <person name="Moore L.R."/>
            <person name="Chisholm S.W."/>
        </authorList>
    </citation>
    <scope>NUCLEOTIDE SEQUENCE [LARGE SCALE GENOMIC DNA]</scope>
    <source>
        <strain evidence="4">GP2</strain>
    </source>
</reference>
<dbReference type="GO" id="GO:0015995">
    <property type="term" value="P:chlorophyll biosynthetic process"/>
    <property type="evidence" value="ECO:0007669"/>
    <property type="project" value="UniProtKB-UniPathway"/>
</dbReference>
<dbReference type="SUPFAM" id="SSF51735">
    <property type="entry name" value="NAD(P)-binding Rossmann-fold domains"/>
    <property type="match status" value="1"/>
</dbReference>